<evidence type="ECO:0000259" key="1">
    <source>
        <dbReference type="Pfam" id="PF13649"/>
    </source>
</evidence>
<dbReference type="EMBL" id="FXUL01000012">
    <property type="protein sequence ID" value="SMP66819.1"/>
    <property type="molecule type" value="Genomic_DNA"/>
</dbReference>
<dbReference type="GO" id="GO:0032259">
    <property type="term" value="P:methylation"/>
    <property type="evidence" value="ECO:0007669"/>
    <property type="project" value="UniProtKB-KW"/>
</dbReference>
<dbReference type="SUPFAM" id="SSF53335">
    <property type="entry name" value="S-adenosyl-L-methionine-dependent methyltransferases"/>
    <property type="match status" value="1"/>
</dbReference>
<protein>
    <submittedName>
        <fullName evidence="2">Demethylmenaquinone methyltransferase / 2-methoxy-6-polyprenyl-1,4-benzoquinol methylase</fullName>
    </submittedName>
</protein>
<sequence>MAEQYLADYYARRANEYDAIYRKPERQNDIRLLAAHLTELLASRSVLEIACGTGFWTQFFAPGSTFVTATDYNDDVLRIAKQRLSCLANVCVKQADAFALDGLGLDFDCGYAGFWWSHLEKAKIRPFLREFHSALRPGSRVIFTDNLYVEGSSTVVSRTDNDGNTFQFRKLADGRQYEILKNFPTESEFREAVGESGVDIHFKKLAYFWCGWYETSRG</sequence>
<feature type="domain" description="Methyltransferase" evidence="1">
    <location>
        <begin position="46"/>
        <end position="138"/>
    </location>
</feature>
<gene>
    <name evidence="2" type="ORF">SAMN06295970_11251</name>
</gene>
<accession>A0ABY1QC48</accession>
<dbReference type="Gene3D" id="3.40.50.150">
    <property type="entry name" value="Vaccinia Virus protein VP39"/>
    <property type="match status" value="1"/>
</dbReference>
<proteinExistence type="predicted"/>
<keyword evidence="2" id="KW-0489">Methyltransferase</keyword>
<dbReference type="PANTHER" id="PTHR42912">
    <property type="entry name" value="METHYLTRANSFERASE"/>
    <property type="match status" value="1"/>
</dbReference>
<evidence type="ECO:0000313" key="2">
    <source>
        <dbReference type="EMBL" id="SMP66819.1"/>
    </source>
</evidence>
<dbReference type="GO" id="GO:0008168">
    <property type="term" value="F:methyltransferase activity"/>
    <property type="evidence" value="ECO:0007669"/>
    <property type="project" value="UniProtKB-KW"/>
</dbReference>
<reference evidence="2 3" key="1">
    <citation type="submission" date="2017-05" db="EMBL/GenBank/DDBJ databases">
        <authorList>
            <person name="Varghese N."/>
            <person name="Submissions S."/>
        </authorList>
    </citation>
    <scope>NUCLEOTIDE SEQUENCE [LARGE SCALE GENOMIC DNA]</scope>
    <source>
        <strain evidence="2 3">DSM 26001</strain>
    </source>
</reference>
<organism evidence="2 3">
    <name type="scientific">Noviherbaspirillum suwonense</name>
    <dbReference type="NCBI Taxonomy" id="1224511"/>
    <lineage>
        <taxon>Bacteria</taxon>
        <taxon>Pseudomonadati</taxon>
        <taxon>Pseudomonadota</taxon>
        <taxon>Betaproteobacteria</taxon>
        <taxon>Burkholderiales</taxon>
        <taxon>Oxalobacteraceae</taxon>
        <taxon>Noviherbaspirillum</taxon>
    </lineage>
</organism>
<keyword evidence="3" id="KW-1185">Reference proteome</keyword>
<dbReference type="Pfam" id="PF13649">
    <property type="entry name" value="Methyltransf_25"/>
    <property type="match status" value="1"/>
</dbReference>
<comment type="caution">
    <text evidence="2">The sequence shown here is derived from an EMBL/GenBank/DDBJ whole genome shotgun (WGS) entry which is preliminary data.</text>
</comment>
<dbReference type="InterPro" id="IPR050508">
    <property type="entry name" value="Methyltransf_Superfamily"/>
</dbReference>
<dbReference type="CDD" id="cd02440">
    <property type="entry name" value="AdoMet_MTases"/>
    <property type="match status" value="1"/>
</dbReference>
<dbReference type="RefSeq" id="WP_283443251.1">
    <property type="nucleotide sequence ID" value="NZ_FXUL01000012.1"/>
</dbReference>
<dbReference type="Proteomes" id="UP001158049">
    <property type="component" value="Unassembled WGS sequence"/>
</dbReference>
<evidence type="ECO:0000313" key="3">
    <source>
        <dbReference type="Proteomes" id="UP001158049"/>
    </source>
</evidence>
<name>A0ABY1QC48_9BURK</name>
<dbReference type="InterPro" id="IPR041698">
    <property type="entry name" value="Methyltransf_25"/>
</dbReference>
<keyword evidence="2" id="KW-0808">Transferase</keyword>
<dbReference type="InterPro" id="IPR029063">
    <property type="entry name" value="SAM-dependent_MTases_sf"/>
</dbReference>